<dbReference type="eggNOG" id="COG2207">
    <property type="taxonomic scope" value="Bacteria"/>
</dbReference>
<dbReference type="GeneID" id="44982831"/>
<dbReference type="EMBL" id="FR877557">
    <property type="protein sequence ID" value="CCC32809.1"/>
    <property type="molecule type" value="Genomic_DNA"/>
</dbReference>
<gene>
    <name evidence="5" type="ordered locus">SBG_3763</name>
</gene>
<proteinExistence type="predicted"/>
<evidence type="ECO:0000313" key="5">
    <source>
        <dbReference type="EMBL" id="CCC32809.1"/>
    </source>
</evidence>
<dbReference type="PANTHER" id="PTHR43280:SF33">
    <property type="entry name" value="HTH-TYPE TRANSCRIPTIONAL REGULATOR APPY-RELATED"/>
    <property type="match status" value="1"/>
</dbReference>
<dbReference type="PROSITE" id="PS01124">
    <property type="entry name" value="HTH_ARAC_FAMILY_2"/>
    <property type="match status" value="1"/>
</dbReference>
<dbReference type="Gene3D" id="1.10.10.60">
    <property type="entry name" value="Homeodomain-like"/>
    <property type="match status" value="1"/>
</dbReference>
<dbReference type="PANTHER" id="PTHR43280">
    <property type="entry name" value="ARAC-FAMILY TRANSCRIPTIONAL REGULATOR"/>
    <property type="match status" value="1"/>
</dbReference>
<dbReference type="InterPro" id="IPR020449">
    <property type="entry name" value="Tscrpt_reg_AraC-type_HTH"/>
</dbReference>
<evidence type="ECO:0000256" key="1">
    <source>
        <dbReference type="ARBA" id="ARBA00023015"/>
    </source>
</evidence>
<dbReference type="GO" id="GO:0043565">
    <property type="term" value="F:sequence-specific DNA binding"/>
    <property type="evidence" value="ECO:0007669"/>
    <property type="project" value="InterPro"/>
</dbReference>
<dbReference type="SUPFAM" id="SSF46689">
    <property type="entry name" value="Homeodomain-like"/>
    <property type="match status" value="1"/>
</dbReference>
<keyword evidence="3" id="KW-0804">Transcription</keyword>
<dbReference type="InterPro" id="IPR018062">
    <property type="entry name" value="HTH_AraC-typ_CS"/>
</dbReference>
<dbReference type="AlphaFoldDB" id="A0A0K0HGR4"/>
<accession>A0A0K0HGR4</accession>
<dbReference type="GO" id="GO:0003700">
    <property type="term" value="F:DNA-binding transcription factor activity"/>
    <property type="evidence" value="ECO:0007669"/>
    <property type="project" value="InterPro"/>
</dbReference>
<sequence length="291" mass="32900">MLKSFTPSPALVGNIDYLQPAQALQRNSVSLHGLNLLQSVLMKLSTGKISIKIATGEYITATGPTLIFLAKGQTINITLEESNEKPHYNLIELDSQSIKSACDFFLYEHEGLSVPLTKPIKKYLLAPIETGISRVFNLLHTSNKAQKLSKDKKEHLLRFLLSEFIYEPEAFSLFSALSENSMAENVYNIVMGDISRKWTLKDIADTVYMSCSTLKRKLKHEGTSFSEIYLNARMNKAAKLLRNSEYNVTRVAYMCGYDSASYFTCVFKKHFKTTPSEFLAFLSSSRHQYVN</sequence>
<dbReference type="NCBIfam" id="NF011733">
    <property type="entry name" value="PRK15186.1"/>
    <property type="match status" value="1"/>
</dbReference>
<reference evidence="5 6" key="1">
    <citation type="journal article" date="2011" name="PLoS Pathog.">
        <title>Salmonella bongori provides insights into the evolution of the Salmonellae.</title>
        <authorList>
            <person name="Fookes M."/>
            <person name="Schroeder G.N."/>
            <person name="Langridge G.C."/>
            <person name="Blondel C.J."/>
            <person name="Mammina C."/>
            <person name="Connor T.R."/>
            <person name="Seth-Smith H."/>
            <person name="Vernikos G.S."/>
            <person name="Robinson K.S."/>
            <person name="Sanders M."/>
            <person name="Petty N.K."/>
            <person name="Kingsley R.A."/>
            <person name="Baumler A.J."/>
            <person name="Nuccio S.P."/>
            <person name="Contreras I."/>
            <person name="Santiviago C.A."/>
            <person name="Maskell D."/>
            <person name="Barrow P."/>
            <person name="Humphrey T."/>
            <person name="Nastasi A."/>
            <person name="Roberts M."/>
            <person name="Frankel G."/>
            <person name="Parkhill J."/>
            <person name="Dougan G."/>
            <person name="Thomson N.R."/>
        </authorList>
    </citation>
    <scope>NUCLEOTIDE SEQUENCE [LARGE SCALE GENOMIC DNA]</scope>
    <source>
        <strain evidence="6">ATCC 43975 / DSM 13772 / NCTC 12419</strain>
    </source>
</reference>
<evidence type="ECO:0000313" key="6">
    <source>
        <dbReference type="Proteomes" id="UP000000289"/>
    </source>
</evidence>
<dbReference type="KEGG" id="sbg:SBG_3763"/>
<keyword evidence="1" id="KW-0805">Transcription regulation</keyword>
<name>A0A0K0HGR4_SALBC</name>
<dbReference type="PRINTS" id="PR00032">
    <property type="entry name" value="HTHARAC"/>
</dbReference>
<evidence type="ECO:0000256" key="2">
    <source>
        <dbReference type="ARBA" id="ARBA00023125"/>
    </source>
</evidence>
<dbReference type="Pfam" id="PF12833">
    <property type="entry name" value="HTH_18"/>
    <property type="match status" value="1"/>
</dbReference>
<dbReference type="SMART" id="SM00342">
    <property type="entry name" value="HTH_ARAC"/>
    <property type="match status" value="1"/>
</dbReference>
<protein>
    <submittedName>
        <fullName evidence="5">AraC family regulatory protein</fullName>
    </submittedName>
</protein>
<feature type="domain" description="HTH araC/xylS-type" evidence="4">
    <location>
        <begin position="184"/>
        <end position="281"/>
    </location>
</feature>
<organism evidence="5 6">
    <name type="scientific">Salmonella bongori (strain ATCC 43975 / DSM 13772 / NCTC 12419)</name>
    <dbReference type="NCBI Taxonomy" id="218493"/>
    <lineage>
        <taxon>Bacteria</taxon>
        <taxon>Pseudomonadati</taxon>
        <taxon>Pseudomonadota</taxon>
        <taxon>Gammaproteobacteria</taxon>
        <taxon>Enterobacterales</taxon>
        <taxon>Enterobacteriaceae</taxon>
        <taxon>Salmonella</taxon>
    </lineage>
</organism>
<dbReference type="PROSITE" id="PS00041">
    <property type="entry name" value="HTH_ARAC_FAMILY_1"/>
    <property type="match status" value="1"/>
</dbReference>
<dbReference type="RefSeq" id="WP_000920201.1">
    <property type="nucleotide sequence ID" value="NC_015761.1"/>
</dbReference>
<keyword evidence="2" id="KW-0238">DNA-binding</keyword>
<dbReference type="InterPro" id="IPR018060">
    <property type="entry name" value="HTH_AraC"/>
</dbReference>
<dbReference type="InterPro" id="IPR009057">
    <property type="entry name" value="Homeodomain-like_sf"/>
</dbReference>
<evidence type="ECO:0000259" key="4">
    <source>
        <dbReference type="PROSITE" id="PS01124"/>
    </source>
</evidence>
<dbReference type="Proteomes" id="UP000000289">
    <property type="component" value="Chromosome"/>
</dbReference>
<evidence type="ECO:0000256" key="3">
    <source>
        <dbReference type="ARBA" id="ARBA00023163"/>
    </source>
</evidence>